<name>A0A6N6W7U5_9BURK</name>
<dbReference type="EMBL" id="VOSW01000066">
    <property type="protein sequence ID" value="KAE8756281.1"/>
    <property type="molecule type" value="Genomic_DNA"/>
</dbReference>
<sequence>MALPTEDDVRTFLAMQNATYVKSARVVDQTVFLVVDAQRVAATAHDGQQTSRRKLAALARGLRERFLIDVQISQASDEESARIQQVLEGVLKRRFAEAVSEVTVALLDAETASVWLDAETVTDAALADQISQATRDALDLLNLFVARGWVALERRSGSRGNRCQGVAT</sequence>
<comment type="caution">
    <text evidence="1">The sequence shown here is derived from an EMBL/GenBank/DDBJ whole genome shotgun (WGS) entry which is preliminary data.</text>
</comment>
<gene>
    <name evidence="1" type="ORF">FSO04_29590</name>
</gene>
<dbReference type="Proteomes" id="UP000463700">
    <property type="component" value="Unassembled WGS sequence"/>
</dbReference>
<dbReference type="RefSeq" id="WP_154565157.1">
    <property type="nucleotide sequence ID" value="NZ_VOSW01000066.1"/>
</dbReference>
<protein>
    <submittedName>
        <fullName evidence="1">Uncharacterized protein</fullName>
    </submittedName>
</protein>
<evidence type="ECO:0000313" key="1">
    <source>
        <dbReference type="EMBL" id="KAE8756281.1"/>
    </source>
</evidence>
<organism evidence="1 2">
    <name type="scientific">Paraburkholderia madseniana</name>
    <dbReference type="NCBI Taxonomy" id="2599607"/>
    <lineage>
        <taxon>Bacteria</taxon>
        <taxon>Pseudomonadati</taxon>
        <taxon>Pseudomonadota</taxon>
        <taxon>Betaproteobacteria</taxon>
        <taxon>Burkholderiales</taxon>
        <taxon>Burkholderiaceae</taxon>
        <taxon>Paraburkholderia</taxon>
    </lineage>
</organism>
<dbReference type="AlphaFoldDB" id="A0A6N6W7U5"/>
<evidence type="ECO:0000313" key="2">
    <source>
        <dbReference type="Proteomes" id="UP000463700"/>
    </source>
</evidence>
<accession>A0A6N6W7U5</accession>
<proteinExistence type="predicted"/>
<reference evidence="1 2" key="1">
    <citation type="journal article" date="2020" name="Int. J. Syst. Evol. Microbiol.">
        <title>Paraburkholderia madseniana sp. nov., a phenolic acid-degrading bacterium isolated from acidic forest soil.</title>
        <authorList>
            <person name="Wilhelm R.C."/>
            <person name="Murphy S.J.L."/>
            <person name="Feriancek N.M."/>
            <person name="Karasz D.C."/>
            <person name="DeRito C.M."/>
            <person name="Newman J.D."/>
            <person name="Buckley D.H."/>
        </authorList>
    </citation>
    <scope>NUCLEOTIDE SEQUENCE [LARGE SCALE GENOMIC DNA]</scope>
    <source>
        <strain evidence="1 2">RP11</strain>
    </source>
</reference>